<comment type="caution">
    <text evidence="1">The sequence shown here is derived from an EMBL/GenBank/DDBJ whole genome shotgun (WGS) entry which is preliminary data.</text>
</comment>
<protein>
    <submittedName>
        <fullName evidence="1">Uncharacterized protein</fullName>
    </submittedName>
</protein>
<dbReference type="EMBL" id="JAJOMB010000048">
    <property type="protein sequence ID" value="MCD5317196.1"/>
    <property type="molecule type" value="Genomic_DNA"/>
</dbReference>
<organism evidence="1 2">
    <name type="scientific">Kineosporia babensis</name>
    <dbReference type="NCBI Taxonomy" id="499548"/>
    <lineage>
        <taxon>Bacteria</taxon>
        <taxon>Bacillati</taxon>
        <taxon>Actinomycetota</taxon>
        <taxon>Actinomycetes</taxon>
        <taxon>Kineosporiales</taxon>
        <taxon>Kineosporiaceae</taxon>
        <taxon>Kineosporia</taxon>
    </lineage>
</organism>
<dbReference type="AlphaFoldDB" id="A0A9X1NQ21"/>
<dbReference type="Proteomes" id="UP001138997">
    <property type="component" value="Unassembled WGS sequence"/>
</dbReference>
<evidence type="ECO:0000313" key="2">
    <source>
        <dbReference type="Proteomes" id="UP001138997"/>
    </source>
</evidence>
<sequence length="107" mass="12820">MARYLVYPHRDFYNDLYRQLDAQPGRLPSRDEFLERDLYALGMHVADVWDQATEIIPGRADYRLIEYTDITGARYAVTVWWNRVGRVLVMRRVEITPMPQEPDDEDW</sequence>
<reference evidence="1" key="1">
    <citation type="submission" date="2021-11" db="EMBL/GenBank/DDBJ databases">
        <title>Streptomyces corallinus and Kineosporia corallina sp. nov., two new coral-derived marine actinobacteria.</title>
        <authorList>
            <person name="Buangrab K."/>
            <person name="Sutthacheep M."/>
            <person name="Yeemin T."/>
            <person name="Harunari E."/>
            <person name="Igarashi Y."/>
            <person name="Sripreechasak P."/>
            <person name="Kanchanasin P."/>
            <person name="Tanasupawat S."/>
            <person name="Phongsopitanun W."/>
        </authorList>
    </citation>
    <scope>NUCLEOTIDE SEQUENCE</scope>
    <source>
        <strain evidence="1">JCM 31032</strain>
    </source>
</reference>
<proteinExistence type="predicted"/>
<gene>
    <name evidence="1" type="ORF">LR394_40530</name>
</gene>
<evidence type="ECO:0000313" key="1">
    <source>
        <dbReference type="EMBL" id="MCD5317196.1"/>
    </source>
</evidence>
<name>A0A9X1NQ21_9ACTN</name>
<keyword evidence="2" id="KW-1185">Reference proteome</keyword>
<accession>A0A9X1NQ21</accession>
<dbReference type="RefSeq" id="WP_231450046.1">
    <property type="nucleotide sequence ID" value="NZ_JAJOMB010000048.1"/>
</dbReference>